<gene>
    <name evidence="1" type="ORF">NLG97_g5652</name>
</gene>
<keyword evidence="2" id="KW-1185">Reference proteome</keyword>
<dbReference type="Proteomes" id="UP001148737">
    <property type="component" value="Unassembled WGS sequence"/>
</dbReference>
<accession>A0ACC1QS12</accession>
<comment type="caution">
    <text evidence="1">The sequence shown here is derived from an EMBL/GenBank/DDBJ whole genome shotgun (WGS) entry which is preliminary data.</text>
</comment>
<protein>
    <submittedName>
        <fullName evidence="1">Uncharacterized protein</fullName>
    </submittedName>
</protein>
<dbReference type="EMBL" id="JANAKD010000658">
    <property type="protein sequence ID" value="KAJ3491150.1"/>
    <property type="molecule type" value="Genomic_DNA"/>
</dbReference>
<organism evidence="1 2">
    <name type="scientific">Lecanicillium saksenae</name>
    <dbReference type="NCBI Taxonomy" id="468837"/>
    <lineage>
        <taxon>Eukaryota</taxon>
        <taxon>Fungi</taxon>
        <taxon>Dikarya</taxon>
        <taxon>Ascomycota</taxon>
        <taxon>Pezizomycotina</taxon>
        <taxon>Sordariomycetes</taxon>
        <taxon>Hypocreomycetidae</taxon>
        <taxon>Hypocreales</taxon>
        <taxon>Cordycipitaceae</taxon>
        <taxon>Lecanicillium</taxon>
    </lineage>
</organism>
<evidence type="ECO:0000313" key="1">
    <source>
        <dbReference type="EMBL" id="KAJ3491150.1"/>
    </source>
</evidence>
<sequence>MHWTAFMAASTPLITLGRSHTVIPKAQGSQGSPASQDTTIIRDAEIVANGVNQCGHTELKGNIDVGENTETALPANSFTRVRASSTINITIHQVNADGAGPFFCDLDQTNNSGTNLQLRVQEPSTVQFGY</sequence>
<proteinExistence type="predicted"/>
<evidence type="ECO:0000313" key="2">
    <source>
        <dbReference type="Proteomes" id="UP001148737"/>
    </source>
</evidence>
<name>A0ACC1QS12_9HYPO</name>
<reference evidence="1" key="1">
    <citation type="submission" date="2022-07" db="EMBL/GenBank/DDBJ databases">
        <title>Genome Sequence of Lecanicillium saksenae.</title>
        <authorList>
            <person name="Buettner E."/>
        </authorList>
    </citation>
    <scope>NUCLEOTIDE SEQUENCE</scope>
    <source>
        <strain evidence="1">VT-O1</strain>
    </source>
</reference>